<comment type="caution">
    <text evidence="1">The sequence shown here is derived from an EMBL/GenBank/DDBJ whole genome shotgun (WGS) entry which is preliminary data.</text>
</comment>
<feature type="non-terminal residue" evidence="1">
    <location>
        <position position="60"/>
    </location>
</feature>
<sequence>VQNMTLNKKSLLKDTAVLTDEKVFKTTTSLFASCNVVLIKEKDSLVTKINNSKDNLPLML</sequence>
<name>A0ABD0PFW2_CIRMR</name>
<evidence type="ECO:0000313" key="1">
    <source>
        <dbReference type="EMBL" id="KAL0172655.1"/>
    </source>
</evidence>
<gene>
    <name evidence="1" type="ORF">M9458_032966</name>
</gene>
<proteinExistence type="predicted"/>
<feature type="non-terminal residue" evidence="1">
    <location>
        <position position="1"/>
    </location>
</feature>
<dbReference type="AlphaFoldDB" id="A0ABD0PFW2"/>
<dbReference type="Proteomes" id="UP001529510">
    <property type="component" value="Unassembled WGS sequence"/>
</dbReference>
<reference evidence="1 2" key="1">
    <citation type="submission" date="2024-05" db="EMBL/GenBank/DDBJ databases">
        <title>Genome sequencing and assembly of Indian major carp, Cirrhinus mrigala (Hamilton, 1822).</title>
        <authorList>
            <person name="Mohindra V."/>
            <person name="Chowdhury L.M."/>
            <person name="Lal K."/>
            <person name="Jena J.K."/>
        </authorList>
    </citation>
    <scope>NUCLEOTIDE SEQUENCE [LARGE SCALE GENOMIC DNA]</scope>
    <source>
        <strain evidence="1">CM1030</strain>
        <tissue evidence="1">Blood</tissue>
    </source>
</reference>
<protein>
    <submittedName>
        <fullName evidence="1">Uncharacterized protein</fullName>
    </submittedName>
</protein>
<organism evidence="1 2">
    <name type="scientific">Cirrhinus mrigala</name>
    <name type="common">Mrigala</name>
    <dbReference type="NCBI Taxonomy" id="683832"/>
    <lineage>
        <taxon>Eukaryota</taxon>
        <taxon>Metazoa</taxon>
        <taxon>Chordata</taxon>
        <taxon>Craniata</taxon>
        <taxon>Vertebrata</taxon>
        <taxon>Euteleostomi</taxon>
        <taxon>Actinopterygii</taxon>
        <taxon>Neopterygii</taxon>
        <taxon>Teleostei</taxon>
        <taxon>Ostariophysi</taxon>
        <taxon>Cypriniformes</taxon>
        <taxon>Cyprinidae</taxon>
        <taxon>Labeoninae</taxon>
        <taxon>Labeonini</taxon>
        <taxon>Cirrhinus</taxon>
    </lineage>
</organism>
<dbReference type="EMBL" id="JAMKFB020000016">
    <property type="protein sequence ID" value="KAL0172655.1"/>
    <property type="molecule type" value="Genomic_DNA"/>
</dbReference>
<keyword evidence="2" id="KW-1185">Reference proteome</keyword>
<accession>A0ABD0PFW2</accession>
<evidence type="ECO:0000313" key="2">
    <source>
        <dbReference type="Proteomes" id="UP001529510"/>
    </source>
</evidence>